<gene>
    <name evidence="4" type="ORF">Stube_50390</name>
</gene>
<dbReference type="Pfam" id="PF14478">
    <property type="entry name" value="DUF4430"/>
    <property type="match status" value="1"/>
</dbReference>
<evidence type="ECO:0000313" key="5">
    <source>
        <dbReference type="Proteomes" id="UP000431826"/>
    </source>
</evidence>
<organism evidence="4 5">
    <name type="scientific">Streptomyces tubercidicus</name>
    <dbReference type="NCBI Taxonomy" id="47759"/>
    <lineage>
        <taxon>Bacteria</taxon>
        <taxon>Bacillati</taxon>
        <taxon>Actinomycetota</taxon>
        <taxon>Actinomycetes</taxon>
        <taxon>Kitasatosporales</taxon>
        <taxon>Streptomycetaceae</taxon>
        <taxon>Streptomyces</taxon>
    </lineage>
</organism>
<name>A0A640V2G4_9ACTN</name>
<dbReference type="RefSeq" id="WP_159746489.1">
    <property type="nucleotide sequence ID" value="NZ_BLIR01000001.1"/>
</dbReference>
<feature type="compositionally biased region" description="Low complexity" evidence="1">
    <location>
        <begin position="150"/>
        <end position="167"/>
    </location>
</feature>
<evidence type="ECO:0000313" key="4">
    <source>
        <dbReference type="EMBL" id="GFE40366.1"/>
    </source>
</evidence>
<dbReference type="GeneID" id="96286118"/>
<evidence type="ECO:0000256" key="1">
    <source>
        <dbReference type="SAM" id="MobiDB-lite"/>
    </source>
</evidence>
<feature type="signal peptide" evidence="2">
    <location>
        <begin position="1"/>
        <end position="31"/>
    </location>
</feature>
<sequence length="178" mass="18324">MPCAPARRATSVTAVGLGLVLAFAAPPPATAATGDVRVRVAVTGGPYTASVGLVSTSARNLLGGFYCAADGLNPTPLTALVDANEQYGLGGVEARWDAAAQDFTVTSIHGDAATSTKKWNAYVNEEKITKGPCHTAIKGGDKIRWTLEATSAAAPASGTSTSTSTSTVERPPRHRRQR</sequence>
<keyword evidence="2" id="KW-0732">Signal</keyword>
<evidence type="ECO:0000259" key="3">
    <source>
        <dbReference type="Pfam" id="PF14478"/>
    </source>
</evidence>
<keyword evidence="5" id="KW-1185">Reference proteome</keyword>
<dbReference type="OrthoDB" id="4247912at2"/>
<dbReference type="Proteomes" id="UP000431826">
    <property type="component" value="Unassembled WGS sequence"/>
</dbReference>
<evidence type="ECO:0000256" key="2">
    <source>
        <dbReference type="SAM" id="SignalP"/>
    </source>
</evidence>
<feature type="chain" id="PRO_5024848641" description="Transcobalamin-like C-terminal domain-containing protein" evidence="2">
    <location>
        <begin position="32"/>
        <end position="178"/>
    </location>
</feature>
<comment type="caution">
    <text evidence="4">The sequence shown here is derived from an EMBL/GenBank/DDBJ whole genome shotgun (WGS) entry which is preliminary data.</text>
</comment>
<protein>
    <recommendedName>
        <fullName evidence="3">Transcobalamin-like C-terminal domain-containing protein</fullName>
    </recommendedName>
</protein>
<proteinExistence type="predicted"/>
<feature type="domain" description="Transcobalamin-like C-terminal" evidence="3">
    <location>
        <begin position="95"/>
        <end position="148"/>
    </location>
</feature>
<dbReference type="EMBL" id="BLIR01000001">
    <property type="protein sequence ID" value="GFE40366.1"/>
    <property type="molecule type" value="Genomic_DNA"/>
</dbReference>
<dbReference type="AlphaFoldDB" id="A0A640V2G4"/>
<reference evidence="4 5" key="1">
    <citation type="submission" date="2019-12" db="EMBL/GenBank/DDBJ databases">
        <title>Whole genome shotgun sequence of Streptomyces tubercidicus NBRC 13090.</title>
        <authorList>
            <person name="Ichikawa N."/>
            <person name="Kimura A."/>
            <person name="Kitahashi Y."/>
            <person name="Komaki H."/>
            <person name="Tamura T."/>
        </authorList>
    </citation>
    <scope>NUCLEOTIDE SEQUENCE [LARGE SCALE GENOMIC DNA]</scope>
    <source>
        <strain evidence="4 5">NBRC 13090</strain>
    </source>
</reference>
<accession>A0A640V2G4</accession>
<dbReference type="InterPro" id="IPR027954">
    <property type="entry name" value="Transcobalamin-like_C"/>
</dbReference>
<feature type="region of interest" description="Disordered" evidence="1">
    <location>
        <begin position="150"/>
        <end position="178"/>
    </location>
</feature>